<feature type="signal peptide" evidence="2">
    <location>
        <begin position="1"/>
        <end position="23"/>
    </location>
</feature>
<dbReference type="InterPro" id="IPR001304">
    <property type="entry name" value="C-type_lectin-like"/>
</dbReference>
<dbReference type="EMBL" id="UYJE01001367">
    <property type="protein sequence ID" value="VDI01640.1"/>
    <property type="molecule type" value="Genomic_DNA"/>
</dbReference>
<proteinExistence type="predicted"/>
<organism evidence="4 5">
    <name type="scientific">Mytilus galloprovincialis</name>
    <name type="common">Mediterranean mussel</name>
    <dbReference type="NCBI Taxonomy" id="29158"/>
    <lineage>
        <taxon>Eukaryota</taxon>
        <taxon>Metazoa</taxon>
        <taxon>Spiralia</taxon>
        <taxon>Lophotrochozoa</taxon>
        <taxon>Mollusca</taxon>
        <taxon>Bivalvia</taxon>
        <taxon>Autobranchia</taxon>
        <taxon>Pteriomorphia</taxon>
        <taxon>Mytilida</taxon>
        <taxon>Mytiloidea</taxon>
        <taxon>Mytilidae</taxon>
        <taxon>Mytilinae</taxon>
        <taxon>Mytilus</taxon>
    </lineage>
</organism>
<dbReference type="Gene3D" id="3.10.100.10">
    <property type="entry name" value="Mannose-Binding Protein A, subunit A"/>
    <property type="match status" value="1"/>
</dbReference>
<dbReference type="PANTHER" id="PTHR22803">
    <property type="entry name" value="MANNOSE, PHOSPHOLIPASE, LECTIN RECEPTOR RELATED"/>
    <property type="match status" value="1"/>
</dbReference>
<evidence type="ECO:0000256" key="1">
    <source>
        <dbReference type="ARBA" id="ARBA00023157"/>
    </source>
</evidence>
<dbReference type="Pfam" id="PF00059">
    <property type="entry name" value="Lectin_C"/>
    <property type="match status" value="1"/>
</dbReference>
<protein>
    <recommendedName>
        <fullName evidence="3">C-type lectin domain-containing protein</fullName>
    </recommendedName>
</protein>
<feature type="chain" id="PRO_5032654741" description="C-type lectin domain-containing protein" evidence="2">
    <location>
        <begin position="24"/>
        <end position="165"/>
    </location>
</feature>
<dbReference type="InterPro" id="IPR018378">
    <property type="entry name" value="C-type_lectin_CS"/>
</dbReference>
<dbReference type="SMART" id="SM00034">
    <property type="entry name" value="CLECT"/>
    <property type="match status" value="1"/>
</dbReference>
<dbReference type="InterPro" id="IPR050111">
    <property type="entry name" value="C-type_lectin/snaclec_domain"/>
</dbReference>
<name>A0A8B6C871_MYTGA</name>
<dbReference type="SUPFAM" id="SSF56436">
    <property type="entry name" value="C-type lectin-like"/>
    <property type="match status" value="1"/>
</dbReference>
<dbReference type="InterPro" id="IPR016186">
    <property type="entry name" value="C-type_lectin-like/link_sf"/>
</dbReference>
<dbReference type="Proteomes" id="UP000596742">
    <property type="component" value="Unassembled WGS sequence"/>
</dbReference>
<evidence type="ECO:0000313" key="5">
    <source>
        <dbReference type="Proteomes" id="UP000596742"/>
    </source>
</evidence>
<keyword evidence="5" id="KW-1185">Reference proteome</keyword>
<evidence type="ECO:0000256" key="2">
    <source>
        <dbReference type="SAM" id="SignalP"/>
    </source>
</evidence>
<evidence type="ECO:0000313" key="4">
    <source>
        <dbReference type="EMBL" id="VDI01640.1"/>
    </source>
</evidence>
<feature type="domain" description="C-type lectin" evidence="3">
    <location>
        <begin position="32"/>
        <end position="153"/>
    </location>
</feature>
<dbReference type="PROSITE" id="PS00615">
    <property type="entry name" value="C_TYPE_LECTIN_1"/>
    <property type="match status" value="1"/>
</dbReference>
<dbReference type="PROSITE" id="PS50041">
    <property type="entry name" value="C_TYPE_LECTIN_2"/>
    <property type="match status" value="1"/>
</dbReference>
<keyword evidence="1" id="KW-1015">Disulfide bond</keyword>
<comment type="caution">
    <text evidence="4">The sequence shown here is derived from an EMBL/GenBank/DDBJ whole genome shotgun (WGS) entry which is preliminary data.</text>
</comment>
<dbReference type="OrthoDB" id="6094327at2759"/>
<accession>A0A8B6C871</accession>
<reference evidence="4" key="1">
    <citation type="submission" date="2018-11" db="EMBL/GenBank/DDBJ databases">
        <authorList>
            <person name="Alioto T."/>
            <person name="Alioto T."/>
        </authorList>
    </citation>
    <scope>NUCLEOTIDE SEQUENCE</scope>
</reference>
<keyword evidence="2" id="KW-0732">Signal</keyword>
<dbReference type="InterPro" id="IPR016187">
    <property type="entry name" value="CTDL_fold"/>
</dbReference>
<dbReference type="AlphaFoldDB" id="A0A8B6C871"/>
<sequence length="165" mass="18488">MACFQYLSLVCCIIFLHAAGVKSECHLGWNHFEDSCYMFSKDALNWYLAESSCRGHGARLAEVTTKAQSDYLISMVKILNNGNEYWLGGRDDIIEGTWQWASTDKVFTYTAWGPTNPSNNGGDEDCLQLRDFGSVGIKWNDISCQVGIKFICEKQLDSDSSEIIG</sequence>
<gene>
    <name evidence="4" type="ORF">MGAL_10B012354</name>
</gene>
<evidence type="ECO:0000259" key="3">
    <source>
        <dbReference type="PROSITE" id="PS50041"/>
    </source>
</evidence>